<comment type="function">
    <text evidence="14 15">Catalyzes the condensation of ATP and 5-phosphoribose 1-diphosphate to form N'-(5'-phosphoribosyl)-ATP (PR-ATP). Has a crucial role in the pathway because the rate of histidine biosynthesis seems to be controlled primarily by regulation of HisG enzymatic activity.</text>
</comment>
<evidence type="ECO:0000256" key="1">
    <source>
        <dbReference type="ARBA" id="ARBA00000915"/>
    </source>
</evidence>
<dbReference type="RefSeq" id="WP_071455182.1">
    <property type="nucleotide sequence ID" value="NZ_CP017675.1"/>
</dbReference>
<keyword evidence="8 15" id="KW-0028">Amino-acid biosynthesis</keyword>
<evidence type="ECO:0000256" key="4">
    <source>
        <dbReference type="ARBA" id="ARBA00009489"/>
    </source>
</evidence>
<reference evidence="17 18" key="1">
    <citation type="submission" date="2016-10" db="EMBL/GenBank/DDBJ databases">
        <title>Description of Gloeomargarita lithophora gen. nov., sp. nov., a thylakoid-bearing basal-branching cyanobacterium with intracellular carbonates, and proposal for Gloeomargaritales ord. nov.</title>
        <authorList>
            <person name="Moreira D."/>
            <person name="Tavera R."/>
            <person name="Benzerara K."/>
            <person name="Skouri-Panet F."/>
            <person name="Couradeau E."/>
            <person name="Gerard E."/>
            <person name="Loussert C."/>
            <person name="Novelo E."/>
            <person name="Zivanovic Y."/>
            <person name="Lopez-Garcia P."/>
        </authorList>
    </citation>
    <scope>NUCLEOTIDE SEQUENCE [LARGE SCALE GENOMIC DNA]</scope>
    <source>
        <strain evidence="17 18">D10</strain>
    </source>
</reference>
<keyword evidence="7 15" id="KW-0963">Cytoplasm</keyword>
<comment type="subunit">
    <text evidence="15">Heteromultimer composed of HisG and HisZ subunits.</text>
</comment>
<dbReference type="KEGG" id="glt:GlitD10_2458"/>
<keyword evidence="11 15" id="KW-0547">Nucleotide-binding</keyword>
<evidence type="ECO:0000256" key="5">
    <source>
        <dbReference type="ARBA" id="ARBA00011946"/>
    </source>
</evidence>
<gene>
    <name evidence="15 17" type="primary">hisG</name>
    <name evidence="17" type="ORF">GlitD10_2458</name>
</gene>
<comment type="subcellular location">
    <subcellularLocation>
        <location evidence="2 15">Cytoplasm</location>
    </subcellularLocation>
</comment>
<evidence type="ECO:0000256" key="10">
    <source>
        <dbReference type="ARBA" id="ARBA00022679"/>
    </source>
</evidence>
<dbReference type="InterPro" id="IPR018198">
    <property type="entry name" value="ATP_PRibTrfase_CS"/>
</dbReference>
<evidence type="ECO:0000313" key="17">
    <source>
        <dbReference type="EMBL" id="APB34794.1"/>
    </source>
</evidence>
<dbReference type="Pfam" id="PF01634">
    <property type="entry name" value="HisG"/>
    <property type="match status" value="1"/>
</dbReference>
<evidence type="ECO:0000256" key="14">
    <source>
        <dbReference type="ARBA" id="ARBA00024861"/>
    </source>
</evidence>
<protein>
    <recommendedName>
        <fullName evidence="6 15">ATP phosphoribosyltransferase</fullName>
        <shortName evidence="15">ATP-PRT</shortName>
        <shortName evidence="15">ATP-PRTase</shortName>
        <ecNumber evidence="5 15">2.4.2.17</ecNumber>
    </recommendedName>
</protein>
<evidence type="ECO:0000256" key="11">
    <source>
        <dbReference type="ARBA" id="ARBA00022741"/>
    </source>
</evidence>
<dbReference type="CDD" id="cd13595">
    <property type="entry name" value="PBP2_HisGs"/>
    <property type="match status" value="1"/>
</dbReference>
<dbReference type="Proteomes" id="UP000180235">
    <property type="component" value="Chromosome"/>
</dbReference>
<dbReference type="GO" id="GO:0003879">
    <property type="term" value="F:ATP phosphoribosyltransferase activity"/>
    <property type="evidence" value="ECO:0007669"/>
    <property type="project" value="UniProtKB-UniRule"/>
</dbReference>
<dbReference type="HAMAP" id="MF_01018">
    <property type="entry name" value="HisG_Short"/>
    <property type="match status" value="1"/>
</dbReference>
<evidence type="ECO:0000256" key="12">
    <source>
        <dbReference type="ARBA" id="ARBA00022840"/>
    </source>
</evidence>
<accession>A0A1J0AFT2</accession>
<evidence type="ECO:0000256" key="13">
    <source>
        <dbReference type="ARBA" id="ARBA00023102"/>
    </source>
</evidence>
<evidence type="ECO:0000256" key="15">
    <source>
        <dbReference type="HAMAP-Rule" id="MF_01018"/>
    </source>
</evidence>
<keyword evidence="9 15" id="KW-0328">Glycosyltransferase</keyword>
<dbReference type="GO" id="GO:0005737">
    <property type="term" value="C:cytoplasm"/>
    <property type="evidence" value="ECO:0007669"/>
    <property type="project" value="UniProtKB-SubCell"/>
</dbReference>
<evidence type="ECO:0000313" key="18">
    <source>
        <dbReference type="Proteomes" id="UP000180235"/>
    </source>
</evidence>
<dbReference type="GO" id="GO:0005524">
    <property type="term" value="F:ATP binding"/>
    <property type="evidence" value="ECO:0007669"/>
    <property type="project" value="UniProtKB-KW"/>
</dbReference>
<dbReference type="AlphaFoldDB" id="A0A1J0AFT2"/>
<evidence type="ECO:0000256" key="3">
    <source>
        <dbReference type="ARBA" id="ARBA00004667"/>
    </source>
</evidence>
<evidence type="ECO:0000256" key="6">
    <source>
        <dbReference type="ARBA" id="ARBA00020998"/>
    </source>
</evidence>
<keyword evidence="13 15" id="KW-0368">Histidine biosynthesis</keyword>
<dbReference type="PROSITE" id="PS01316">
    <property type="entry name" value="ATP_P_PHORIBOSYLTR"/>
    <property type="match status" value="1"/>
</dbReference>
<comment type="similarity">
    <text evidence="4 15">Belongs to the ATP phosphoribosyltransferase family. Short subfamily.</text>
</comment>
<dbReference type="InterPro" id="IPR001348">
    <property type="entry name" value="ATP_PRibTrfase_HisG"/>
</dbReference>
<keyword evidence="10 15" id="KW-0808">Transferase</keyword>
<dbReference type="NCBIfam" id="TIGR00070">
    <property type="entry name" value="hisG"/>
    <property type="match status" value="1"/>
</dbReference>
<dbReference type="SUPFAM" id="SSF53850">
    <property type="entry name" value="Periplasmic binding protein-like II"/>
    <property type="match status" value="1"/>
</dbReference>
<dbReference type="InterPro" id="IPR024893">
    <property type="entry name" value="ATP_PRibTrfase_HisG_short"/>
</dbReference>
<dbReference type="STRING" id="1188229.GlitD10_2458"/>
<dbReference type="PANTHER" id="PTHR21403:SF8">
    <property type="entry name" value="ATP PHOSPHORIBOSYLTRANSFERASE"/>
    <property type="match status" value="1"/>
</dbReference>
<comment type="catalytic activity">
    <reaction evidence="1 15">
        <text>1-(5-phospho-beta-D-ribosyl)-ATP + diphosphate = 5-phospho-alpha-D-ribose 1-diphosphate + ATP</text>
        <dbReference type="Rhea" id="RHEA:18473"/>
        <dbReference type="ChEBI" id="CHEBI:30616"/>
        <dbReference type="ChEBI" id="CHEBI:33019"/>
        <dbReference type="ChEBI" id="CHEBI:58017"/>
        <dbReference type="ChEBI" id="CHEBI:73183"/>
        <dbReference type="EC" id="2.4.2.17"/>
    </reaction>
</comment>
<evidence type="ECO:0000259" key="16">
    <source>
        <dbReference type="Pfam" id="PF01634"/>
    </source>
</evidence>
<evidence type="ECO:0000256" key="7">
    <source>
        <dbReference type="ARBA" id="ARBA00022490"/>
    </source>
</evidence>
<evidence type="ECO:0000256" key="8">
    <source>
        <dbReference type="ARBA" id="ARBA00022605"/>
    </source>
</evidence>
<dbReference type="UniPathway" id="UPA00031">
    <property type="reaction ID" value="UER00006"/>
</dbReference>
<dbReference type="OrthoDB" id="9801867at2"/>
<dbReference type="FunFam" id="3.40.190.10:FF:000008">
    <property type="entry name" value="ATP phosphoribosyltransferase"/>
    <property type="match status" value="1"/>
</dbReference>
<organism evidence="17 18">
    <name type="scientific">Gloeomargarita lithophora Alchichica-D10</name>
    <dbReference type="NCBI Taxonomy" id="1188229"/>
    <lineage>
        <taxon>Bacteria</taxon>
        <taxon>Bacillati</taxon>
        <taxon>Cyanobacteriota</taxon>
        <taxon>Cyanophyceae</taxon>
        <taxon>Gloeomargaritales</taxon>
        <taxon>Gloeomargaritaceae</taxon>
        <taxon>Gloeomargarita</taxon>
    </lineage>
</organism>
<feature type="domain" description="ATP phosphoribosyltransferase catalytic" evidence="16">
    <location>
        <begin position="52"/>
        <end position="208"/>
    </location>
</feature>
<dbReference type="PANTHER" id="PTHR21403">
    <property type="entry name" value="ATP PHOSPHORIBOSYLTRANSFERASE ATP-PRTASE"/>
    <property type="match status" value="1"/>
</dbReference>
<dbReference type="EC" id="2.4.2.17" evidence="5 15"/>
<dbReference type="GO" id="GO:0000105">
    <property type="term" value="P:L-histidine biosynthetic process"/>
    <property type="evidence" value="ECO:0007669"/>
    <property type="project" value="UniProtKB-UniRule"/>
</dbReference>
<name>A0A1J0AFT2_9CYAN</name>
<dbReference type="EMBL" id="CP017675">
    <property type="protein sequence ID" value="APB34794.1"/>
    <property type="molecule type" value="Genomic_DNA"/>
</dbReference>
<dbReference type="InterPro" id="IPR013820">
    <property type="entry name" value="ATP_PRibTrfase_cat"/>
</dbReference>
<comment type="pathway">
    <text evidence="3 15">Amino-acid biosynthesis; L-histidine biosynthesis; L-histidine from 5-phospho-alpha-D-ribose 1-diphosphate: step 1/9.</text>
</comment>
<evidence type="ECO:0000256" key="9">
    <source>
        <dbReference type="ARBA" id="ARBA00022676"/>
    </source>
</evidence>
<sequence length="225" mass="24491">MLVVALAKGSLLSDSIARLYRLGLDFRSLGAADNRFLQMNDPHTGTQALLVRNQDVPVYVARGQAHLGIVGYDVLRESQAEVAHLADLGFGHCRMSVAMRRDSSYTCALDLPAYSRVATKFSHCAREFFTALDLPVELVPLAGSVELGPITGMAEAIVDLVATGRTLRDNGLVERDVLFHSTARLIAHPLSYRLNQAGVQELAAQLEGIQVHPADKTHLEHIQQG</sequence>
<evidence type="ECO:0000256" key="2">
    <source>
        <dbReference type="ARBA" id="ARBA00004496"/>
    </source>
</evidence>
<dbReference type="Gene3D" id="3.40.190.10">
    <property type="entry name" value="Periplasmic binding protein-like II"/>
    <property type="match status" value="2"/>
</dbReference>
<keyword evidence="18" id="KW-1185">Reference proteome</keyword>
<comment type="domain">
    <text evidence="15">Lacks the C-terminal regulatory region which is replaced by HisZ.</text>
</comment>
<proteinExistence type="inferred from homology"/>
<keyword evidence="12 15" id="KW-0067">ATP-binding</keyword>